<sequence length="519" mass="56125">MSETAVVSRRKGGRVARQAMRAAPLTADKRAIGPGLESGSFKVLNDLQIKRIHTAVLDVLENIGLADAIPSCIEVVTAAGGVLKDNGRLTFPRALVEDTIAKANRNVVLYGQSPQHDMDISGSRTYFGTAGAAVHMVDAVTGEYRESTTQDLYDIARMVDKLENIHFFQRAVVCRDLADPFDMDFNTCYASVSGTTKHVGTSWVDPMHLEKSFEMLHLIAGGEKKWRERPFVSMSNCFVVPPLKFAEDACRCLEVGVRGGMPILLLAAGQAGATSPASLAGSVVQEVAEVLAGLCYVNAIEPGAPAIFGTWPFVSDLRTGAMSGGSGEQALLVAACAQMGRFYDLPTGVPSGMCDSKVPDYQAGAEKGYNHAITGNSGTNLVYESAGMHASLLGMCMESLVLDNDTIGSVLRTVKGIEVSEDTLSVEAIRQVCEEGPGHYLGSDQTLSVMQSEYFYPDTGERSSPNEWVEKGRPTALMKAMEIVRETMAGHYPRHISDELDREIRQKFNIKLPREQMTP</sequence>
<evidence type="ECO:0000256" key="3">
    <source>
        <dbReference type="ARBA" id="ARBA00022679"/>
    </source>
</evidence>
<dbReference type="PIRSF" id="PIRSF037567">
    <property type="entry name" value="MTTB_MeTrfase"/>
    <property type="match status" value="1"/>
</dbReference>
<evidence type="ECO:0000313" key="6">
    <source>
        <dbReference type="Proteomes" id="UP001069802"/>
    </source>
</evidence>
<dbReference type="InterPro" id="IPR038601">
    <property type="entry name" value="MttB-like_sf"/>
</dbReference>
<dbReference type="Gene3D" id="3.20.20.480">
    <property type="entry name" value="Trimethylamine methyltransferase-like"/>
    <property type="match status" value="1"/>
</dbReference>
<evidence type="ECO:0000256" key="2">
    <source>
        <dbReference type="ARBA" id="ARBA00022603"/>
    </source>
</evidence>
<dbReference type="InterPro" id="IPR010426">
    <property type="entry name" value="MTTB_MeTrfase"/>
</dbReference>
<organism evidence="5 6">
    <name type="scientific">Kiloniella laminariae</name>
    <dbReference type="NCBI Taxonomy" id="454162"/>
    <lineage>
        <taxon>Bacteria</taxon>
        <taxon>Pseudomonadati</taxon>
        <taxon>Pseudomonadota</taxon>
        <taxon>Alphaproteobacteria</taxon>
        <taxon>Rhodospirillales</taxon>
        <taxon>Kiloniellaceae</taxon>
        <taxon>Kiloniella</taxon>
    </lineage>
</organism>
<evidence type="ECO:0000313" key="5">
    <source>
        <dbReference type="EMBL" id="MCZ4280078.1"/>
    </source>
</evidence>
<keyword evidence="3 4" id="KW-0808">Transferase</keyword>
<dbReference type="RefSeq" id="WP_269422290.1">
    <property type="nucleotide sequence ID" value="NZ_JAPWGY010000002.1"/>
</dbReference>
<dbReference type="GO" id="GO:0008168">
    <property type="term" value="F:methyltransferase activity"/>
    <property type="evidence" value="ECO:0007669"/>
    <property type="project" value="UniProtKB-KW"/>
</dbReference>
<comment type="similarity">
    <text evidence="1 4">Belongs to the trimethylamine methyltransferase family.</text>
</comment>
<keyword evidence="6" id="KW-1185">Reference proteome</keyword>
<dbReference type="Pfam" id="PF06253">
    <property type="entry name" value="MTTB"/>
    <property type="match status" value="1"/>
</dbReference>
<protein>
    <recommendedName>
        <fullName evidence="4">Methyltransferase</fullName>
        <ecNumber evidence="4">2.1.1.-</ecNumber>
    </recommendedName>
</protein>
<dbReference type="Proteomes" id="UP001069802">
    <property type="component" value="Unassembled WGS sequence"/>
</dbReference>
<dbReference type="GO" id="GO:0032259">
    <property type="term" value="P:methylation"/>
    <property type="evidence" value="ECO:0007669"/>
    <property type="project" value="UniProtKB-KW"/>
</dbReference>
<name>A0ABT4LG57_9PROT</name>
<proteinExistence type="inferred from homology"/>
<gene>
    <name evidence="5" type="ORF">O4H49_04775</name>
</gene>
<accession>A0ABT4LG57</accession>
<dbReference type="EMBL" id="JAPWGY010000002">
    <property type="protein sequence ID" value="MCZ4280078.1"/>
    <property type="molecule type" value="Genomic_DNA"/>
</dbReference>
<reference evidence="5" key="1">
    <citation type="submission" date="2022-12" db="EMBL/GenBank/DDBJ databases">
        <title>Bacterial isolates from different developmental stages of Nematostella vectensis.</title>
        <authorList>
            <person name="Fraune S."/>
        </authorList>
    </citation>
    <scope>NUCLEOTIDE SEQUENCE</scope>
    <source>
        <strain evidence="5">G21630-S1</strain>
    </source>
</reference>
<evidence type="ECO:0000256" key="4">
    <source>
        <dbReference type="PIRNR" id="PIRNR037567"/>
    </source>
</evidence>
<comment type="caution">
    <text evidence="5">The sequence shown here is derived from an EMBL/GenBank/DDBJ whole genome shotgun (WGS) entry which is preliminary data.</text>
</comment>
<evidence type="ECO:0000256" key="1">
    <source>
        <dbReference type="ARBA" id="ARBA00007137"/>
    </source>
</evidence>
<dbReference type="EC" id="2.1.1.-" evidence="4"/>
<keyword evidence="2 5" id="KW-0489">Methyltransferase</keyword>